<reference evidence="1 2" key="1">
    <citation type="submission" date="2018-11" db="EMBL/GenBank/DDBJ databases">
        <title>The draft genome sequence of Amphritea balenae JAMM 1525T.</title>
        <authorList>
            <person name="Fang Z."/>
            <person name="Zhang Y."/>
            <person name="Han X."/>
        </authorList>
    </citation>
    <scope>NUCLEOTIDE SEQUENCE [LARGE SCALE GENOMIC DNA]</scope>
    <source>
        <strain evidence="1 2">JAMM 1525</strain>
    </source>
</reference>
<keyword evidence="2" id="KW-1185">Reference proteome</keyword>
<dbReference type="AlphaFoldDB" id="A0A3P1SWV5"/>
<dbReference type="EMBL" id="RQXV01000002">
    <property type="protein sequence ID" value="RRD00603.1"/>
    <property type="molecule type" value="Genomic_DNA"/>
</dbReference>
<dbReference type="OrthoDB" id="5405204at2"/>
<comment type="caution">
    <text evidence="1">The sequence shown here is derived from an EMBL/GenBank/DDBJ whole genome shotgun (WGS) entry which is preliminary data.</text>
</comment>
<dbReference type="PROSITE" id="PS51257">
    <property type="entry name" value="PROKAR_LIPOPROTEIN"/>
    <property type="match status" value="1"/>
</dbReference>
<sequence length="494" mass="56632">MLQRLCIFLSILLLFGCSQPLKPLISPQTKQNPVIFRCQQAINHLETMTVHHSGTLIGVKINNTPWLRSNRLLQHFIQHRSLNESNLNSLLVRMSDLASHGLINESKNLPQVKRSRWLTDYKIVDPQRFIQECNAQLSQLLLVNPGQTISWLRQLKQDDDYSDTARVIGLYPLMSIPFRYGVVQEQQQIMQLWSGEADKNWSAYQPSTKTRAYTNDKFPLDSLGLPVLTSLQQNKLLNRYAPTWMIASETAANIPGQPFWHKQQLKVNVKQPVSYNYVSLGIFNDQPVLQLNYLTWFTERPSDGWPDLLAGQHDAVIFRIHLTLNNQIIAYDSIHLCGCWYTLVLEPDQPYIPRTGWFNEPTLVLRSQFSNRMALYLQTDTHLLIAASPAERTVATKVSHYTALPFEQLLSLPLSLPKSKTTDASHSDQRKAVFNKLGYVAGSQRDERWLYWPMGIKSPGTLRRPGDHAINFIGKLHFDDPLILEKLGVGMRKL</sequence>
<gene>
    <name evidence="1" type="ORF">EHS89_05815</name>
</gene>
<evidence type="ECO:0000313" key="2">
    <source>
        <dbReference type="Proteomes" id="UP000267535"/>
    </source>
</evidence>
<proteinExistence type="predicted"/>
<evidence type="ECO:0000313" key="1">
    <source>
        <dbReference type="EMBL" id="RRD00603.1"/>
    </source>
</evidence>
<name>A0A3P1SWV5_9GAMM</name>
<protein>
    <submittedName>
        <fullName evidence="1">Uncharacterized protein</fullName>
    </submittedName>
</protein>
<dbReference type="RefSeq" id="WP_124925184.1">
    <property type="nucleotide sequence ID" value="NZ_BMOH01000003.1"/>
</dbReference>
<organism evidence="1 2">
    <name type="scientific">Amphritea balenae</name>
    <dbReference type="NCBI Taxonomy" id="452629"/>
    <lineage>
        <taxon>Bacteria</taxon>
        <taxon>Pseudomonadati</taxon>
        <taxon>Pseudomonadota</taxon>
        <taxon>Gammaproteobacteria</taxon>
        <taxon>Oceanospirillales</taxon>
        <taxon>Oceanospirillaceae</taxon>
        <taxon>Amphritea</taxon>
    </lineage>
</organism>
<accession>A0A3P1SWV5</accession>
<dbReference type="Proteomes" id="UP000267535">
    <property type="component" value="Unassembled WGS sequence"/>
</dbReference>